<sequence>MTLANTDIEKIAQDLREAEANSIVIAPVRDRVTTAAEAYAIQDANARMRLAGGGRLVGRKIGLTNPAVQKQLGVDQPDYGMLFADMDLPHGAELPWNAAAQWKAEAELAFVLSRPLQDADCTMAEVMRAVEYVVPAIEIVGSRIENWDIRFVDTVADNGSSAFFTLGPSARRLTEADLLDCRMEMHRGDELLSQGKGRLCLGSPLNALLWLARVMAAAGRPLDEGDVILSGALGPMVAATPGAEFVARIEGFGETAIRFGG</sequence>
<dbReference type="InterPro" id="IPR050772">
    <property type="entry name" value="Hydratase-Decarb/MhpD_sf"/>
</dbReference>
<evidence type="ECO:0000313" key="3">
    <source>
        <dbReference type="EMBL" id="OAP47965.1"/>
    </source>
</evidence>
<comment type="caution">
    <text evidence="3">The sequence shown here is derived from an EMBL/GenBank/DDBJ whole genome shotgun (WGS) entry which is preliminary data.</text>
</comment>
<dbReference type="AlphaFoldDB" id="A0A178YMG7"/>
<dbReference type="SUPFAM" id="SSF56529">
    <property type="entry name" value="FAH"/>
    <property type="match status" value="1"/>
</dbReference>
<gene>
    <name evidence="3" type="ORF">ATB98_00975</name>
</gene>
<reference evidence="3 4" key="1">
    <citation type="submission" date="2015-11" db="EMBL/GenBank/DDBJ databases">
        <title>Ensifer anhuiense sp. nov., an effective nitrogen fixation bacterium with Glycine soja.</title>
        <authorList>
            <person name="Yan H."/>
            <person name="Chen W."/>
        </authorList>
    </citation>
    <scope>NUCLEOTIDE SEQUENCE [LARGE SCALE GENOMIC DNA]</scope>
    <source>
        <strain evidence="3 4">LMG 7837</strain>
    </source>
</reference>
<protein>
    <submittedName>
        <fullName evidence="3">2-keto-4-pentenoate hydratase</fullName>
    </submittedName>
</protein>
<dbReference type="InterPro" id="IPR011234">
    <property type="entry name" value="Fumarylacetoacetase-like_C"/>
</dbReference>
<keyword evidence="4" id="KW-1185">Reference proteome</keyword>
<dbReference type="GO" id="GO:0008684">
    <property type="term" value="F:2-oxopent-4-enoate hydratase activity"/>
    <property type="evidence" value="ECO:0007669"/>
    <property type="project" value="TreeGrafter"/>
</dbReference>
<dbReference type="Pfam" id="PF01557">
    <property type="entry name" value="FAA_hydrolase"/>
    <property type="match status" value="1"/>
</dbReference>
<dbReference type="EMBL" id="LNQB01000063">
    <property type="protein sequence ID" value="OAP47965.1"/>
    <property type="molecule type" value="Genomic_DNA"/>
</dbReference>
<dbReference type="OrthoDB" id="9792137at2"/>
<feature type="domain" description="Fumarylacetoacetase-like C-terminal" evidence="2">
    <location>
        <begin position="77"/>
        <end position="256"/>
    </location>
</feature>
<dbReference type="RefSeq" id="WP_066871000.1">
    <property type="nucleotide sequence ID" value="NZ_LNQB01000063.1"/>
</dbReference>
<keyword evidence="1" id="KW-0456">Lyase</keyword>
<organism evidence="3 4">
    <name type="scientific">Sinorhizobium saheli</name>
    <dbReference type="NCBI Taxonomy" id="36856"/>
    <lineage>
        <taxon>Bacteria</taxon>
        <taxon>Pseudomonadati</taxon>
        <taxon>Pseudomonadota</taxon>
        <taxon>Alphaproteobacteria</taxon>
        <taxon>Hyphomicrobiales</taxon>
        <taxon>Rhizobiaceae</taxon>
        <taxon>Sinorhizobium/Ensifer group</taxon>
        <taxon>Sinorhizobium</taxon>
    </lineage>
</organism>
<accession>A0A178YMG7</accession>
<dbReference type="PANTHER" id="PTHR30143:SF0">
    <property type="entry name" value="2-KETO-4-PENTENOATE HYDRATASE"/>
    <property type="match status" value="1"/>
</dbReference>
<dbReference type="STRING" id="36856.ATB98_00975"/>
<dbReference type="GO" id="GO:0005737">
    <property type="term" value="C:cytoplasm"/>
    <property type="evidence" value="ECO:0007669"/>
    <property type="project" value="TreeGrafter"/>
</dbReference>
<evidence type="ECO:0000313" key="4">
    <source>
        <dbReference type="Proteomes" id="UP000078507"/>
    </source>
</evidence>
<dbReference type="InterPro" id="IPR036663">
    <property type="entry name" value="Fumarylacetoacetase_C_sf"/>
</dbReference>
<proteinExistence type="predicted"/>
<dbReference type="Gene3D" id="3.90.850.10">
    <property type="entry name" value="Fumarylacetoacetase-like, C-terminal domain"/>
    <property type="match status" value="1"/>
</dbReference>
<name>A0A178YMG7_SINSA</name>
<evidence type="ECO:0000259" key="2">
    <source>
        <dbReference type="Pfam" id="PF01557"/>
    </source>
</evidence>
<evidence type="ECO:0000256" key="1">
    <source>
        <dbReference type="ARBA" id="ARBA00023239"/>
    </source>
</evidence>
<dbReference type="Proteomes" id="UP000078507">
    <property type="component" value="Unassembled WGS sequence"/>
</dbReference>
<dbReference type="PANTHER" id="PTHR30143">
    <property type="entry name" value="ACID HYDRATASE"/>
    <property type="match status" value="1"/>
</dbReference>